<dbReference type="EMBL" id="CADCVA010000318">
    <property type="protein sequence ID" value="CAA9435914.1"/>
    <property type="molecule type" value="Genomic_DNA"/>
</dbReference>
<organism evidence="1">
    <name type="scientific">uncultured Rubrobacteraceae bacterium</name>
    <dbReference type="NCBI Taxonomy" id="349277"/>
    <lineage>
        <taxon>Bacteria</taxon>
        <taxon>Bacillati</taxon>
        <taxon>Actinomycetota</taxon>
        <taxon>Rubrobacteria</taxon>
        <taxon>Rubrobacterales</taxon>
        <taxon>Rubrobacteraceae</taxon>
        <taxon>environmental samples</taxon>
    </lineage>
</organism>
<reference evidence="1" key="1">
    <citation type="submission" date="2020-02" db="EMBL/GenBank/DDBJ databases">
        <authorList>
            <person name="Meier V. D."/>
        </authorList>
    </citation>
    <scope>NUCLEOTIDE SEQUENCE</scope>
    <source>
        <strain evidence="1">AVDCRST_MAG82</strain>
    </source>
</reference>
<protein>
    <submittedName>
        <fullName evidence="1">Uncharacterized protein</fullName>
    </submittedName>
</protein>
<sequence length="48" mass="5432">MDLDSFLVSLYVLVDDWWKLNRSSEPPKTARPALLTDSEVITLAILAQ</sequence>
<name>A0A6J4Q7Q1_9ACTN</name>
<proteinExistence type="predicted"/>
<dbReference type="AlphaFoldDB" id="A0A6J4Q7Q1"/>
<evidence type="ECO:0000313" key="1">
    <source>
        <dbReference type="EMBL" id="CAA9435914.1"/>
    </source>
</evidence>
<accession>A0A6J4Q7Q1</accession>
<gene>
    <name evidence="1" type="ORF">AVDCRST_MAG82-2464</name>
</gene>